<name>A0A7X3LGM0_9BACL</name>
<dbReference type="InterPro" id="IPR017642">
    <property type="entry name" value="DNA_S_mod_DndB"/>
</dbReference>
<accession>A0A7X3LGM0</accession>
<dbReference type="RefSeq" id="WP_160498512.1">
    <property type="nucleotide sequence ID" value="NZ_WUBI01000002.1"/>
</dbReference>
<dbReference type="Proteomes" id="UP000460318">
    <property type="component" value="Unassembled WGS sequence"/>
</dbReference>
<gene>
    <name evidence="1" type="ORF">GRF59_14865</name>
</gene>
<dbReference type="Pfam" id="PF14072">
    <property type="entry name" value="DndB"/>
    <property type="match status" value="1"/>
</dbReference>
<evidence type="ECO:0008006" key="3">
    <source>
        <dbReference type="Google" id="ProtNLM"/>
    </source>
</evidence>
<evidence type="ECO:0000313" key="1">
    <source>
        <dbReference type="EMBL" id="MWV44901.1"/>
    </source>
</evidence>
<sequence length="432" mass="49502">MKRDREELEAQLRDVIDENKHSTKFAAKINNSLDQQGINLGFFNDVARGNNSLSDIDLNLLIVLSDAVYKVTEDKRIITQEYVSETELEKSKEKVRDNSVRKSLNLPLDLEEVVSIDHQTFLTKVSIKLLVEMFHAKLIVYDYETQRSAKYKMGKNGVVPVPDVNKKSVDDIAKNMLEQSYLPDMITINVYSNEVEPLSYDEKNKLLTINDGATVSILDGFHRLQGAVKALAINPDLDLELLLSIRSYDTDIAKKYFGQINTINVVKKQRLRELKSENWSDAVVRDLQQKSELKGNKIASAANISEIAGQLTTFDIMAYGIEKVFSPNNFLEYKEVANYLTEFFNYLTGNFNDEFINNPKPHRKSYINHPLMFLGYIQIAKNFKDTSTDTSEIKNLKKLVDFNDSKLIELLNNKSGINSNRVRNQVINYFRN</sequence>
<dbReference type="EMBL" id="WUBI01000002">
    <property type="protein sequence ID" value="MWV44901.1"/>
    <property type="molecule type" value="Genomic_DNA"/>
</dbReference>
<protein>
    <recommendedName>
        <fullName evidence="3">DGQHR domain-containing protein</fullName>
    </recommendedName>
</protein>
<organism evidence="1 2">
    <name type="scientific">Paenibacillus dendrobii</name>
    <dbReference type="NCBI Taxonomy" id="2691084"/>
    <lineage>
        <taxon>Bacteria</taxon>
        <taxon>Bacillati</taxon>
        <taxon>Bacillota</taxon>
        <taxon>Bacilli</taxon>
        <taxon>Bacillales</taxon>
        <taxon>Paenibacillaceae</taxon>
        <taxon>Paenibacillus</taxon>
    </lineage>
</organism>
<keyword evidence="2" id="KW-1185">Reference proteome</keyword>
<dbReference type="AlphaFoldDB" id="A0A7X3LGM0"/>
<proteinExistence type="predicted"/>
<reference evidence="1 2" key="1">
    <citation type="submission" date="2019-12" db="EMBL/GenBank/DDBJ databases">
        <title>Paenibacillus sp. nov., an endophytic bacterium isolated from the stem of Dendrobium.</title>
        <authorList>
            <person name="Zhao R."/>
        </authorList>
    </citation>
    <scope>NUCLEOTIDE SEQUENCE [LARGE SCALE GENOMIC DNA]</scope>
    <source>
        <strain evidence="1 2">HJL G12</strain>
    </source>
</reference>
<evidence type="ECO:0000313" key="2">
    <source>
        <dbReference type="Proteomes" id="UP000460318"/>
    </source>
</evidence>
<comment type="caution">
    <text evidence="1">The sequence shown here is derived from an EMBL/GenBank/DDBJ whole genome shotgun (WGS) entry which is preliminary data.</text>
</comment>